<protein>
    <submittedName>
        <fullName evidence="1">Uncharacterized protein</fullName>
    </submittedName>
</protein>
<dbReference type="Proteomes" id="UP000216052">
    <property type="component" value="Chromosome"/>
</dbReference>
<reference evidence="1" key="1">
    <citation type="submission" date="2024-05" db="EMBL/GenBank/DDBJ databases">
        <title>Isolation and characterization of Sporomusa carbonis sp. nov., a carboxydotrophic hydrogenogen in the genus of Sporomusa isolated from a charcoal burning pile.</title>
        <authorList>
            <person name="Boeer T."/>
            <person name="Rosenbaum F."/>
            <person name="Eysell L."/>
            <person name="Mueller V."/>
            <person name="Daniel R."/>
            <person name="Poehlein A."/>
        </authorList>
    </citation>
    <scope>NUCLEOTIDE SEQUENCE [LARGE SCALE GENOMIC DNA]</scope>
    <source>
        <strain evidence="1">DSM 3132</strain>
    </source>
</reference>
<accession>A0ABZ3J9X4</accession>
<gene>
    <name evidence="1" type="ORF">SPACI_053470</name>
</gene>
<organism evidence="1 2">
    <name type="scientific">Sporomusa acidovorans (strain ATCC 49682 / DSM 3132 / Mol)</name>
    <dbReference type="NCBI Taxonomy" id="1123286"/>
    <lineage>
        <taxon>Bacteria</taxon>
        <taxon>Bacillati</taxon>
        <taxon>Bacillota</taxon>
        <taxon>Negativicutes</taxon>
        <taxon>Selenomonadales</taxon>
        <taxon>Sporomusaceae</taxon>
        <taxon>Sporomusa</taxon>
    </lineage>
</organism>
<evidence type="ECO:0000313" key="1">
    <source>
        <dbReference type="EMBL" id="XFO75232.1"/>
    </source>
</evidence>
<dbReference type="EMBL" id="CP155571">
    <property type="protein sequence ID" value="XFO75232.1"/>
    <property type="molecule type" value="Genomic_DNA"/>
</dbReference>
<proteinExistence type="predicted"/>
<name>A0ABZ3J9X4_SPOA4</name>
<sequence length="51" mass="6166">MYLNWYMRIFIMIEKYQIRYNIGNINLHYNDKNAANRCIGSVGIKFAIKYS</sequence>
<keyword evidence="2" id="KW-1185">Reference proteome</keyword>
<evidence type="ECO:0000313" key="2">
    <source>
        <dbReference type="Proteomes" id="UP000216052"/>
    </source>
</evidence>